<reference evidence="3 4" key="1">
    <citation type="journal article" date="2019" name="Int. J. Syst. Evol. Microbiol.">
        <title>The Global Catalogue of Microorganisms (GCM) 10K type strain sequencing project: providing services to taxonomists for standard genome sequencing and annotation.</title>
        <authorList>
            <consortium name="The Broad Institute Genomics Platform"/>
            <consortium name="The Broad Institute Genome Sequencing Center for Infectious Disease"/>
            <person name="Wu L."/>
            <person name="Ma J."/>
        </authorList>
    </citation>
    <scope>NUCLEOTIDE SEQUENCE [LARGE SCALE GENOMIC DNA]</scope>
    <source>
        <strain evidence="3 4">JCM 14736</strain>
    </source>
</reference>
<comment type="caution">
    <text evidence="3">The sequence shown here is derived from an EMBL/GenBank/DDBJ whole genome shotgun (WGS) entry which is preliminary data.</text>
</comment>
<dbReference type="Pfam" id="PF01381">
    <property type="entry name" value="HTH_3"/>
    <property type="match status" value="1"/>
</dbReference>
<dbReference type="Pfam" id="PF07883">
    <property type="entry name" value="Cupin_2"/>
    <property type="match status" value="1"/>
</dbReference>
<dbReference type="PANTHER" id="PTHR46797">
    <property type="entry name" value="HTH-TYPE TRANSCRIPTIONAL REGULATOR"/>
    <property type="match status" value="1"/>
</dbReference>
<dbReference type="InterPro" id="IPR011051">
    <property type="entry name" value="RmlC_Cupin_sf"/>
</dbReference>
<keyword evidence="4" id="KW-1185">Reference proteome</keyword>
<dbReference type="Gene3D" id="2.60.120.10">
    <property type="entry name" value="Jelly Rolls"/>
    <property type="match status" value="1"/>
</dbReference>
<protein>
    <submittedName>
        <fullName evidence="3">XRE family transcriptional regulator</fullName>
    </submittedName>
</protein>
<dbReference type="CDD" id="cd02209">
    <property type="entry name" value="cupin_XRE_C"/>
    <property type="match status" value="1"/>
</dbReference>
<dbReference type="EMBL" id="BAAAOB010000001">
    <property type="protein sequence ID" value="GAA1779321.1"/>
    <property type="molecule type" value="Genomic_DNA"/>
</dbReference>
<feature type="domain" description="HTH cro/C1-type" evidence="2">
    <location>
        <begin position="26"/>
        <end position="80"/>
    </location>
</feature>
<name>A0ABN2L8P5_9MICO</name>
<dbReference type="Proteomes" id="UP001500851">
    <property type="component" value="Unassembled WGS sequence"/>
</dbReference>
<organism evidence="3 4">
    <name type="scientific">Leucobacter iarius</name>
    <dbReference type="NCBI Taxonomy" id="333963"/>
    <lineage>
        <taxon>Bacteria</taxon>
        <taxon>Bacillati</taxon>
        <taxon>Actinomycetota</taxon>
        <taxon>Actinomycetes</taxon>
        <taxon>Micrococcales</taxon>
        <taxon>Microbacteriaceae</taxon>
        <taxon>Leucobacter</taxon>
    </lineage>
</organism>
<dbReference type="Gene3D" id="1.10.260.40">
    <property type="entry name" value="lambda repressor-like DNA-binding domains"/>
    <property type="match status" value="1"/>
</dbReference>
<dbReference type="InterPro" id="IPR013096">
    <property type="entry name" value="Cupin_2"/>
</dbReference>
<dbReference type="PROSITE" id="PS50943">
    <property type="entry name" value="HTH_CROC1"/>
    <property type="match status" value="1"/>
</dbReference>
<dbReference type="SMART" id="SM00530">
    <property type="entry name" value="HTH_XRE"/>
    <property type="match status" value="1"/>
</dbReference>
<dbReference type="SUPFAM" id="SSF47413">
    <property type="entry name" value="lambda repressor-like DNA-binding domains"/>
    <property type="match status" value="1"/>
</dbReference>
<dbReference type="InterPro" id="IPR050807">
    <property type="entry name" value="TransReg_Diox_bact_type"/>
</dbReference>
<dbReference type="SUPFAM" id="SSF51182">
    <property type="entry name" value="RmlC-like cupins"/>
    <property type="match status" value="1"/>
</dbReference>
<keyword evidence="1" id="KW-0238">DNA-binding</keyword>
<evidence type="ECO:0000313" key="4">
    <source>
        <dbReference type="Proteomes" id="UP001500851"/>
    </source>
</evidence>
<sequence length="203" mass="21758">MVGAGADSWWNNGGVNTYIEALAENLRQLRATHGLSLSQLSERSGVAKATLFKVERGRTNPTLETLVSIAETFDVPVHSLIAVESRVEVEVVRLGEGVDISDDASVGRVVRNQVIGAGTLEVHHQTFRPGANETSPSHGAGTREHVIVERGSILVGPVGEEVSLGPGDYATYLANRTHRWHAPDGEAVVWIIHTFPKVVSGAE</sequence>
<evidence type="ECO:0000259" key="2">
    <source>
        <dbReference type="PROSITE" id="PS50943"/>
    </source>
</evidence>
<evidence type="ECO:0000313" key="3">
    <source>
        <dbReference type="EMBL" id="GAA1779321.1"/>
    </source>
</evidence>
<dbReference type="InterPro" id="IPR001387">
    <property type="entry name" value="Cro/C1-type_HTH"/>
</dbReference>
<dbReference type="PANTHER" id="PTHR46797:SF1">
    <property type="entry name" value="METHYLPHOSPHONATE SYNTHASE"/>
    <property type="match status" value="1"/>
</dbReference>
<dbReference type="InterPro" id="IPR014710">
    <property type="entry name" value="RmlC-like_jellyroll"/>
</dbReference>
<proteinExistence type="predicted"/>
<dbReference type="InterPro" id="IPR010982">
    <property type="entry name" value="Lambda_DNA-bd_dom_sf"/>
</dbReference>
<dbReference type="CDD" id="cd00093">
    <property type="entry name" value="HTH_XRE"/>
    <property type="match status" value="1"/>
</dbReference>
<gene>
    <name evidence="3" type="ORF">GCM10009768_05250</name>
</gene>
<accession>A0ABN2L8P5</accession>
<evidence type="ECO:0000256" key="1">
    <source>
        <dbReference type="ARBA" id="ARBA00023125"/>
    </source>
</evidence>